<dbReference type="Pfam" id="PF20256">
    <property type="entry name" value="MoCoBD_2"/>
    <property type="match status" value="2"/>
</dbReference>
<reference evidence="2 3" key="1">
    <citation type="submission" date="2018-03" db="EMBL/GenBank/DDBJ databases">
        <title>Genomic Encyclopedia of Archaeal and Bacterial Type Strains, Phase II (KMG-II): from individual species to whole genera.</title>
        <authorList>
            <person name="Goeker M."/>
        </authorList>
    </citation>
    <scope>NUCLEOTIDE SEQUENCE [LARGE SCALE GENOMIC DNA]</scope>
    <source>
        <strain evidence="2 3">DSM 29057</strain>
    </source>
</reference>
<dbReference type="InterPro" id="IPR052516">
    <property type="entry name" value="N-heterocyclic_Hydroxylase"/>
</dbReference>
<dbReference type="Gene3D" id="3.30.365.10">
    <property type="entry name" value="Aldehyde oxidase/xanthine dehydrogenase, molybdopterin binding domain"/>
    <property type="match status" value="4"/>
</dbReference>
<accession>A0A2P8G077</accession>
<feature type="domain" description="Aldehyde oxidase/xanthine dehydrogenase a/b hammerhead" evidence="1">
    <location>
        <begin position="211"/>
        <end position="297"/>
    </location>
</feature>
<keyword evidence="3" id="KW-1185">Reference proteome</keyword>
<organism evidence="2 3">
    <name type="scientific">Dyadobacter jiangsuensis</name>
    <dbReference type="NCBI Taxonomy" id="1591085"/>
    <lineage>
        <taxon>Bacteria</taxon>
        <taxon>Pseudomonadati</taxon>
        <taxon>Bacteroidota</taxon>
        <taxon>Cytophagia</taxon>
        <taxon>Cytophagales</taxon>
        <taxon>Spirosomataceae</taxon>
        <taxon>Dyadobacter</taxon>
    </lineage>
</organism>
<dbReference type="InterPro" id="IPR012368">
    <property type="entry name" value="OxRdtase_Mopterin-bd_su_IorB"/>
</dbReference>
<dbReference type="AlphaFoldDB" id="A0A2P8G077"/>
<protein>
    <submittedName>
        <fullName evidence="2">Isoquinoline 1-oxidoreductase beta subunit</fullName>
    </submittedName>
</protein>
<comment type="caution">
    <text evidence="2">The sequence shown here is derived from an EMBL/GenBank/DDBJ whole genome shotgun (WGS) entry which is preliminary data.</text>
</comment>
<dbReference type="Pfam" id="PF02738">
    <property type="entry name" value="MoCoBD_1"/>
    <property type="match status" value="1"/>
</dbReference>
<evidence type="ECO:0000313" key="3">
    <source>
        <dbReference type="Proteomes" id="UP000241964"/>
    </source>
</evidence>
<dbReference type="EMBL" id="PYAS01000008">
    <property type="protein sequence ID" value="PSL27376.1"/>
    <property type="molecule type" value="Genomic_DNA"/>
</dbReference>
<dbReference type="Gene3D" id="3.90.1170.50">
    <property type="entry name" value="Aldehyde oxidase/xanthine dehydrogenase, a/b hammerhead"/>
    <property type="match status" value="1"/>
</dbReference>
<name>A0A2P8G077_9BACT</name>
<gene>
    <name evidence="2" type="ORF">CLV60_108233</name>
</gene>
<sequence length="723" mass="80331">MKPQDISRRDFLRQASWSGAGLTLAAYLPANGQTHPLIINPVAEEFVSGTELMSWISISPAGKVTLMCNRSEMGQGTFQALPQMLAEELEVVLDDVEIVFAPANPEKYGPQPQEGSFSVRGWAPRLLRAGACAREMLVEAAATEWNISKNECYAENGMVISRKTQKKLTYGALVEKAAKLKPPAEVILKKRSDYKIIGKSPPRKDIPLKTNGSSLFGLDKKLPGMRYAVIERSRRFRETVKGFDDSETRKVPGVLHVFKVKRPVFSQYCEGVAVVADSLWAAMQGRKVLKVDWNDPDFVLPNTASLENQMRENLQMIGNHPKFETEYEQCTQKLEASYETPYQSHSCMEPLNCIADVRADGIEIWGPIQEANWIQADLSQRFNIPAERVAVHMTFLGGGFGRKAFPDYPYEAAFISKEIQAPVQVVWTREDDMTVGPFRPGAFYTLKGGLDAGGNIHAFQANTATQWIGQEWSASPPSAPEAAGYNTGDFEGLLHPYRQGIPHYSFGGAGIHSPIPVMWWRSVYASTHGFACESFIDEMAHLARKDPMAFRRAHLPDPRYQALIDRMVELTSWQSRGKNQGWGVAFTECFTGLCGHAVKVTRNTEGKVRIEKVIALIDCGWYVNPDIIRAQVEGSIVMALGAATMHATTFEDGKAIQQNFDTYPMPRIADIPPIEVHIMENDEKPGGVGEPGLPTFAPALANAIFDLTGRRIRRLPFSLDEIS</sequence>
<dbReference type="SUPFAM" id="SSF56003">
    <property type="entry name" value="Molybdenum cofactor-binding domain"/>
    <property type="match status" value="2"/>
</dbReference>
<dbReference type="InterPro" id="IPR000674">
    <property type="entry name" value="Ald_Oxase/Xan_DH_a/b"/>
</dbReference>
<proteinExistence type="predicted"/>
<dbReference type="InterPro" id="IPR046867">
    <property type="entry name" value="AldOxase/xan_DH_MoCoBD2"/>
</dbReference>
<dbReference type="InterPro" id="IPR006311">
    <property type="entry name" value="TAT_signal"/>
</dbReference>
<dbReference type="PROSITE" id="PS51318">
    <property type="entry name" value="TAT"/>
    <property type="match status" value="1"/>
</dbReference>
<dbReference type="InterPro" id="IPR037165">
    <property type="entry name" value="AldOxase/xan_DH_Mopterin-bd_sf"/>
</dbReference>
<dbReference type="PIRSF" id="PIRSF036389">
    <property type="entry name" value="IOR_B"/>
    <property type="match status" value="1"/>
</dbReference>
<dbReference type="GO" id="GO:0016491">
    <property type="term" value="F:oxidoreductase activity"/>
    <property type="evidence" value="ECO:0007669"/>
    <property type="project" value="InterPro"/>
</dbReference>
<dbReference type="OrthoDB" id="9767994at2"/>
<evidence type="ECO:0000259" key="1">
    <source>
        <dbReference type="SMART" id="SM01008"/>
    </source>
</evidence>
<dbReference type="RefSeq" id="WP_106596872.1">
    <property type="nucleotide sequence ID" value="NZ_PYAS01000008.1"/>
</dbReference>
<dbReference type="Proteomes" id="UP000241964">
    <property type="component" value="Unassembled WGS sequence"/>
</dbReference>
<dbReference type="InterPro" id="IPR008274">
    <property type="entry name" value="AldOxase/xan_DH_MoCoBD1"/>
</dbReference>
<dbReference type="PANTHER" id="PTHR47495:SF1">
    <property type="entry name" value="BLL3820 PROTEIN"/>
    <property type="match status" value="1"/>
</dbReference>
<evidence type="ECO:0000313" key="2">
    <source>
        <dbReference type="EMBL" id="PSL27376.1"/>
    </source>
</evidence>
<dbReference type="PANTHER" id="PTHR47495">
    <property type="entry name" value="ALDEHYDE DEHYDROGENASE"/>
    <property type="match status" value="1"/>
</dbReference>
<dbReference type="SMART" id="SM01008">
    <property type="entry name" value="Ald_Xan_dh_C"/>
    <property type="match status" value="1"/>
</dbReference>